<organism evidence="1">
    <name type="scientific">marine sediment metagenome</name>
    <dbReference type="NCBI Taxonomy" id="412755"/>
    <lineage>
        <taxon>unclassified sequences</taxon>
        <taxon>metagenomes</taxon>
        <taxon>ecological metagenomes</taxon>
    </lineage>
</organism>
<gene>
    <name evidence="1" type="ORF">LCGC14_2423510</name>
</gene>
<evidence type="ECO:0000313" key="1">
    <source>
        <dbReference type="EMBL" id="KKL23625.1"/>
    </source>
</evidence>
<protein>
    <submittedName>
        <fullName evidence="1">Uncharacterized protein</fullName>
    </submittedName>
</protein>
<feature type="non-terminal residue" evidence="1">
    <location>
        <position position="1"/>
    </location>
</feature>
<proteinExistence type="predicted"/>
<name>A0A0F9BP41_9ZZZZ</name>
<accession>A0A0F9BP41</accession>
<sequence>LGTWTCGSCTLTSASTSAPPYGGYIEWSWDDVDNNGIQSPGLDLSAHALVGSTSTVTMTDTRVFVKAYVSVVSADSTSEYLVMEVQGSDSSWHEVYRHLSNNEWFMAVADISNYINATSGGSTYIRFRETSGGTGDYAAVGTIYFYESNVPSHLGNMYLAYNGLGIDTVTPSSALEVSGDIELTNLYDNDATNFFDGTCTTSQGVVSIDSTGALSCQTLAVTDTDCAAESVLMGDGVCDTKASFGDGTGTVTSVATGNGISGGTITTTGTLTVAGGTCLTQDAGGLSVTALCISDAQIAQNTIDATELAANSVADSELIDEIYLPSGVRIGADAANNEFDDASGGTGSTAMYIGNQRITTENIDSVNDADSNIGNEYPIAGTDIDVSTRTVSLETTLDSVDIINELQFLDFAAGNDYEIRWWGGSDSYTISMGNDQSNHGTVTDYSMHFNMGTTANRGFTFGSSNTAVVASINALTGDIATSGDVLMSEDDYIGISGLERIEFNGGSGLLEILGANVDINGNDIIG</sequence>
<dbReference type="EMBL" id="LAZR01036905">
    <property type="protein sequence ID" value="KKL23625.1"/>
    <property type="molecule type" value="Genomic_DNA"/>
</dbReference>
<feature type="non-terminal residue" evidence="1">
    <location>
        <position position="526"/>
    </location>
</feature>
<dbReference type="AlphaFoldDB" id="A0A0F9BP41"/>
<comment type="caution">
    <text evidence="1">The sequence shown here is derived from an EMBL/GenBank/DDBJ whole genome shotgun (WGS) entry which is preliminary data.</text>
</comment>
<reference evidence="1" key="1">
    <citation type="journal article" date="2015" name="Nature">
        <title>Complex archaea that bridge the gap between prokaryotes and eukaryotes.</title>
        <authorList>
            <person name="Spang A."/>
            <person name="Saw J.H."/>
            <person name="Jorgensen S.L."/>
            <person name="Zaremba-Niedzwiedzka K."/>
            <person name="Martijn J."/>
            <person name="Lind A.E."/>
            <person name="van Eijk R."/>
            <person name="Schleper C."/>
            <person name="Guy L."/>
            <person name="Ettema T.J."/>
        </authorList>
    </citation>
    <scope>NUCLEOTIDE SEQUENCE</scope>
</reference>